<keyword evidence="8" id="KW-0647">Proteasome</keyword>
<dbReference type="GO" id="GO:0000502">
    <property type="term" value="C:proteasome complex"/>
    <property type="evidence" value="ECO:0007669"/>
    <property type="project" value="UniProtKB-KW"/>
</dbReference>
<evidence type="ECO:0000256" key="5">
    <source>
        <dbReference type="ARBA" id="ARBA00022490"/>
    </source>
</evidence>
<evidence type="ECO:0000313" key="14">
    <source>
        <dbReference type="EMBL" id="KZF19404.1"/>
    </source>
</evidence>
<feature type="domain" description="PI31 proteasome regulator N-terminal" evidence="13">
    <location>
        <begin position="39"/>
        <end position="162"/>
    </location>
</feature>
<feature type="domain" description="PI31 proteasome regulator N-terminal" evidence="13">
    <location>
        <begin position="245"/>
        <end position="282"/>
    </location>
</feature>
<feature type="compositionally biased region" description="Pro residues" evidence="11">
    <location>
        <begin position="216"/>
        <end position="227"/>
    </location>
</feature>
<dbReference type="GeneID" id="28898593"/>
<dbReference type="Pfam" id="PF11566">
    <property type="entry name" value="PI31_Prot_N"/>
    <property type="match status" value="2"/>
</dbReference>
<dbReference type="AlphaFoldDB" id="A0A164ZR60"/>
<evidence type="ECO:0000256" key="1">
    <source>
        <dbReference type="ARBA" id="ARBA00004240"/>
    </source>
</evidence>
<keyword evidence="15" id="KW-1185">Reference proteome</keyword>
<keyword evidence="6" id="KW-0597">Phosphoprotein</keyword>
<keyword evidence="9" id="KW-0007">Acetylation</keyword>
<keyword evidence="4" id="KW-0488">Methylation</keyword>
<feature type="region of interest" description="Disordered" evidence="11">
    <location>
        <begin position="287"/>
        <end position="485"/>
    </location>
</feature>
<dbReference type="STRING" id="1328760.A0A164ZR60"/>
<dbReference type="EMBL" id="KV407466">
    <property type="protein sequence ID" value="KZF19404.1"/>
    <property type="molecule type" value="Genomic_DNA"/>
</dbReference>
<evidence type="ECO:0000259" key="12">
    <source>
        <dbReference type="Pfam" id="PF08577"/>
    </source>
</evidence>
<protein>
    <submittedName>
        <fullName evidence="14">Uncharacterized protein</fullName>
    </submittedName>
</protein>
<evidence type="ECO:0000256" key="8">
    <source>
        <dbReference type="ARBA" id="ARBA00022942"/>
    </source>
</evidence>
<dbReference type="PANTHER" id="PTHR13266:SF1">
    <property type="entry name" value="PROTEASOME INHIBITOR PI31 SUBUNIT"/>
    <property type="match status" value="1"/>
</dbReference>
<comment type="subcellular location">
    <subcellularLocation>
        <location evidence="2">Cytoplasm</location>
    </subcellularLocation>
    <subcellularLocation>
        <location evidence="1">Endoplasmic reticulum</location>
    </subcellularLocation>
</comment>
<feature type="region of interest" description="Disordered" evidence="11">
    <location>
        <begin position="151"/>
        <end position="240"/>
    </location>
</feature>
<dbReference type="Proteomes" id="UP000076632">
    <property type="component" value="Unassembled WGS sequence"/>
</dbReference>
<feature type="compositionally biased region" description="Pro residues" evidence="11">
    <location>
        <begin position="336"/>
        <end position="350"/>
    </location>
</feature>
<evidence type="ECO:0000256" key="4">
    <source>
        <dbReference type="ARBA" id="ARBA00022481"/>
    </source>
</evidence>
<evidence type="ECO:0000256" key="9">
    <source>
        <dbReference type="ARBA" id="ARBA00022990"/>
    </source>
</evidence>
<evidence type="ECO:0000256" key="6">
    <source>
        <dbReference type="ARBA" id="ARBA00022553"/>
    </source>
</evidence>
<sequence>MVSSVANPLSASSLSKLMALSLPHPQQPDQAGTESQQQHPQLKTAYEAIALFCHACMLGVGFRLIGLGEDDKIEARSEADDTQPLPASWNATTSSSYAFRYAHAQSSMEYQIKISRLGNKAVILGIALGDDKTASFDVAIRDYISESALPLTTPFPPSNLTETPSLPPPSQSRFQAPHQRLGEMEQEAQTEPSTPETTPHTPAPASPSMAATTVVPPTPSHPRPVAPPQHVAIAGSATPGPTPLDEAKRLLQNLFISLGRISDLAALFKISIIQKLAPGLYKPGYEEEQTESASATAQGSSANRPPPRGQRNPDDDTFPQPARPYPFDDPLAIPRPARPPHPPGDFPPPGFEDEYEMNRPPRGSMPGFLGGPGSGPRNPLSIGQDDLYPQGLGPHDPLRGTFGPGGGFGGGGMHPTFDDPLFAGRRDSPQGGVGSRAPLGARYDPVGPGDEPFAPRDRPRFPGGPRGGSGGPPNPFSGFGSGDFI</sequence>
<evidence type="ECO:0000256" key="11">
    <source>
        <dbReference type="SAM" id="MobiDB-lite"/>
    </source>
</evidence>
<keyword evidence="7" id="KW-0256">Endoplasmic reticulum</keyword>
<gene>
    <name evidence="14" type="ORF">L228DRAFT_251005</name>
</gene>
<evidence type="ECO:0000259" key="13">
    <source>
        <dbReference type="Pfam" id="PF11566"/>
    </source>
</evidence>
<feature type="compositionally biased region" description="Gly residues" evidence="11">
    <location>
        <begin position="402"/>
        <end position="413"/>
    </location>
</feature>
<dbReference type="PANTHER" id="PTHR13266">
    <property type="entry name" value="PROTEASOME INHIBITOR"/>
    <property type="match status" value="1"/>
</dbReference>
<comment type="function">
    <text evidence="10">Plays an important role in control of proteasome function. Inhibits the hydrolysis of protein and peptide substrates by the 20S proteasome. Also inhibits the activation of the proteasome by the proteasome regulatory proteins PA700 and PA28.</text>
</comment>
<reference evidence="14 15" key="1">
    <citation type="journal article" date="2016" name="Fungal Biol.">
        <title>The genome of Xylona heveae provides a window into fungal endophytism.</title>
        <authorList>
            <person name="Gazis R."/>
            <person name="Kuo A."/>
            <person name="Riley R."/>
            <person name="LaButti K."/>
            <person name="Lipzen A."/>
            <person name="Lin J."/>
            <person name="Amirebrahimi M."/>
            <person name="Hesse C.N."/>
            <person name="Spatafora J.W."/>
            <person name="Henrissat B."/>
            <person name="Hainaut M."/>
            <person name="Grigoriev I.V."/>
            <person name="Hibbett D.S."/>
        </authorList>
    </citation>
    <scope>NUCLEOTIDE SEQUENCE [LARGE SCALE GENOMIC DNA]</scope>
    <source>
        <strain evidence="14 15">TC161</strain>
    </source>
</reference>
<feature type="domain" description="PI31 proteasome regulator C-terminal" evidence="12">
    <location>
        <begin position="382"/>
        <end position="448"/>
    </location>
</feature>
<dbReference type="Gene3D" id="3.40.1000.30">
    <property type="match status" value="1"/>
</dbReference>
<dbReference type="InterPro" id="IPR021625">
    <property type="entry name" value="PI31_Prot_N"/>
</dbReference>
<dbReference type="GO" id="GO:0004866">
    <property type="term" value="F:endopeptidase inhibitor activity"/>
    <property type="evidence" value="ECO:0007669"/>
    <property type="project" value="InterPro"/>
</dbReference>
<dbReference type="InterPro" id="IPR045128">
    <property type="entry name" value="PI31-like"/>
</dbReference>
<accession>A0A164ZR60</accession>
<organism evidence="14 15">
    <name type="scientific">Xylona heveae (strain CBS 132557 / TC161)</name>
    <dbReference type="NCBI Taxonomy" id="1328760"/>
    <lineage>
        <taxon>Eukaryota</taxon>
        <taxon>Fungi</taxon>
        <taxon>Dikarya</taxon>
        <taxon>Ascomycota</taxon>
        <taxon>Pezizomycotina</taxon>
        <taxon>Xylonomycetes</taxon>
        <taxon>Xylonales</taxon>
        <taxon>Xylonaceae</taxon>
        <taxon>Xylona</taxon>
    </lineage>
</organism>
<evidence type="ECO:0000256" key="3">
    <source>
        <dbReference type="ARBA" id="ARBA00006405"/>
    </source>
</evidence>
<evidence type="ECO:0000256" key="2">
    <source>
        <dbReference type="ARBA" id="ARBA00004496"/>
    </source>
</evidence>
<keyword evidence="5" id="KW-0963">Cytoplasm</keyword>
<evidence type="ECO:0000256" key="7">
    <source>
        <dbReference type="ARBA" id="ARBA00022824"/>
    </source>
</evidence>
<dbReference type="OrthoDB" id="68090at2759"/>
<evidence type="ECO:0000256" key="10">
    <source>
        <dbReference type="ARBA" id="ARBA00024805"/>
    </source>
</evidence>
<name>A0A164ZR60_XYLHT</name>
<comment type="similarity">
    <text evidence="3">Belongs to the proteasome inhibitor PI31 family.</text>
</comment>
<dbReference type="RefSeq" id="XP_018184959.1">
    <property type="nucleotide sequence ID" value="XM_018333456.1"/>
</dbReference>
<evidence type="ECO:0000313" key="15">
    <source>
        <dbReference type="Proteomes" id="UP000076632"/>
    </source>
</evidence>
<feature type="compositionally biased region" description="Low complexity" evidence="11">
    <location>
        <begin position="187"/>
        <end position="200"/>
    </location>
</feature>
<dbReference type="OMA" id="EYDINRP"/>
<dbReference type="GO" id="GO:0043161">
    <property type="term" value="P:proteasome-mediated ubiquitin-dependent protein catabolic process"/>
    <property type="evidence" value="ECO:0007669"/>
    <property type="project" value="InterPro"/>
</dbReference>
<dbReference type="GO" id="GO:0005783">
    <property type="term" value="C:endoplasmic reticulum"/>
    <property type="evidence" value="ECO:0007669"/>
    <property type="project" value="UniProtKB-SubCell"/>
</dbReference>
<proteinExistence type="inferred from homology"/>
<dbReference type="InParanoid" id="A0A164ZR60"/>
<dbReference type="InterPro" id="IPR013886">
    <property type="entry name" value="PI31_Prot_C"/>
</dbReference>
<dbReference type="Pfam" id="PF08577">
    <property type="entry name" value="PI31_Prot_C"/>
    <property type="match status" value="1"/>
</dbReference>
<dbReference type="GO" id="GO:0070628">
    <property type="term" value="F:proteasome binding"/>
    <property type="evidence" value="ECO:0007669"/>
    <property type="project" value="InterPro"/>
</dbReference>